<feature type="domain" description="Pyruvate phosphate dikinase AMP/ATP-binding" evidence="2">
    <location>
        <begin position="218"/>
        <end position="266"/>
    </location>
</feature>
<protein>
    <recommendedName>
        <fullName evidence="5">Phosphoenolpyruvate synthase</fullName>
    </recommendedName>
</protein>
<dbReference type="InterPro" id="IPR008279">
    <property type="entry name" value="PEP-util_enz_mobile_dom"/>
</dbReference>
<evidence type="ECO:0008006" key="5">
    <source>
        <dbReference type="Google" id="ProtNLM"/>
    </source>
</evidence>
<dbReference type="PANTHER" id="PTHR43615:SF1">
    <property type="entry name" value="PPDK_N DOMAIN-CONTAINING PROTEIN"/>
    <property type="match status" value="1"/>
</dbReference>
<dbReference type="Gene3D" id="3.30.1490.20">
    <property type="entry name" value="ATP-grasp fold, A domain"/>
    <property type="match status" value="1"/>
</dbReference>
<dbReference type="Pfam" id="PF00391">
    <property type="entry name" value="PEP-utilizers"/>
    <property type="match status" value="1"/>
</dbReference>
<dbReference type="PANTHER" id="PTHR43615">
    <property type="entry name" value="PHOSPHOENOLPYRUVATE SYNTHASE-RELATED"/>
    <property type="match status" value="1"/>
</dbReference>
<organism evidence="3 4">
    <name type="scientific">Phaeodactylibacter xiamenensis</name>
    <dbReference type="NCBI Taxonomy" id="1524460"/>
    <lineage>
        <taxon>Bacteria</taxon>
        <taxon>Pseudomonadati</taxon>
        <taxon>Bacteroidota</taxon>
        <taxon>Saprospiria</taxon>
        <taxon>Saprospirales</taxon>
        <taxon>Haliscomenobacteraceae</taxon>
        <taxon>Phaeodactylibacter</taxon>
    </lineage>
</organism>
<dbReference type="InterPro" id="IPR002192">
    <property type="entry name" value="PPDK_AMP/ATP-bd"/>
</dbReference>
<dbReference type="RefSeq" id="WP_044226225.1">
    <property type="nucleotide sequence ID" value="NZ_JBKAGJ010000002.1"/>
</dbReference>
<dbReference type="SUPFAM" id="SSF52009">
    <property type="entry name" value="Phosphohistidine domain"/>
    <property type="match status" value="1"/>
</dbReference>
<dbReference type="Proteomes" id="UP000029736">
    <property type="component" value="Unassembled WGS sequence"/>
</dbReference>
<evidence type="ECO:0000259" key="2">
    <source>
        <dbReference type="Pfam" id="PF01326"/>
    </source>
</evidence>
<feature type="domain" description="PEP-utilising enzyme mobile" evidence="1">
    <location>
        <begin position="737"/>
        <end position="806"/>
    </location>
</feature>
<dbReference type="InterPro" id="IPR051549">
    <property type="entry name" value="PEP_Utilizing_Enz"/>
</dbReference>
<evidence type="ECO:0000259" key="1">
    <source>
        <dbReference type="Pfam" id="PF00391"/>
    </source>
</evidence>
<keyword evidence="4" id="KW-1185">Reference proteome</keyword>
<dbReference type="InterPro" id="IPR036637">
    <property type="entry name" value="Phosphohistidine_dom_sf"/>
</dbReference>
<comment type="caution">
    <text evidence="3">The sequence shown here is derived from an EMBL/GenBank/DDBJ whole genome shotgun (WGS) entry which is preliminary data.</text>
</comment>
<name>A0A098S2V1_9BACT</name>
<dbReference type="STRING" id="1524460.IX84_23725"/>
<evidence type="ECO:0000313" key="4">
    <source>
        <dbReference type="Proteomes" id="UP000029736"/>
    </source>
</evidence>
<dbReference type="InterPro" id="IPR013815">
    <property type="entry name" value="ATP_grasp_subdomain_1"/>
</dbReference>
<sequence length="813" mass="91352">MTLDSRACFRIGEGQLNPSQCGAKAFRQHELKRLGFLVPDGLILTYDQVDHWAAACQLSQRDTYATALKRIRGADQGNDFLAAVLSALPGKGPLILRTAAAKEDRPDGTMAGQFVSRPGIHTTEDLQEALAAAWAAAASRSSAPLRLSFLVQEYIQTEYGGVAFTVSPTAPKASEIILEVIEGSCAQLTGGASPDARLTFDWRNQTLDKPFPGHLSRLVSNDQITQLGNTFLDLQKHFGCPQDIEWGVCEGVLYIFQSRPITRIAFSADTIWTNANFRDGGIGADMPSPLMWSLYQMTFDQSIDAFSKRYHITPDTPPKAWSRTFLGYPYWNLAATKSGARKVLGYVERQFDQGQGVTPYYEGDGEVSKLTPRRLFTSLKALLAIRKSIKSRFKVCQQTKAYFEKIASTELVTPPDEQSATADLVLYFERLVTQHLMYIYTRYWEIIYDNTFVSTFTQQALDRYNRKTGSNLEFPAVTANLENVAHLRPLEALLELGQGVLSDDAAHAWWTAHSVEEIFETWYNGSPFPFQDQLKDYLTDYGYKSSRELEIQAPNWSEDPTPVFHVLRQFLAGAFSASAKPHTPWHSDRSLPHKFKRQIEQQRKLLWWKEEIRDITTQLFHYIRKSVIALGQRLEKEGILPNAEDAFFLTHQELICLGKMGTVTADYRERIVYRRNLQASFRNFQKPDLIFPDPAEHRTTTVGYSGLKGIGVCHGKVEGVAVTVSEINDYFDPSTLDGRILVTPYINPGHLPYFSNLKGLITENGGLLSHAAIICRELNIPAIFGVPDATHKLRDNPRIRLNGKTGEVAILAE</sequence>
<dbReference type="Gene3D" id="3.30.470.20">
    <property type="entry name" value="ATP-grasp fold, B domain"/>
    <property type="match status" value="1"/>
</dbReference>
<dbReference type="Gene3D" id="3.50.30.10">
    <property type="entry name" value="Phosphohistidine domain"/>
    <property type="match status" value="1"/>
</dbReference>
<proteinExistence type="predicted"/>
<evidence type="ECO:0000313" key="3">
    <source>
        <dbReference type="EMBL" id="KGE86143.1"/>
    </source>
</evidence>
<dbReference type="GO" id="GO:0005524">
    <property type="term" value="F:ATP binding"/>
    <property type="evidence" value="ECO:0007669"/>
    <property type="project" value="InterPro"/>
</dbReference>
<dbReference type="SUPFAM" id="SSF56059">
    <property type="entry name" value="Glutathione synthetase ATP-binding domain-like"/>
    <property type="match status" value="1"/>
</dbReference>
<dbReference type="EMBL" id="JPOS01000082">
    <property type="protein sequence ID" value="KGE86143.1"/>
    <property type="molecule type" value="Genomic_DNA"/>
</dbReference>
<dbReference type="AlphaFoldDB" id="A0A098S2V1"/>
<dbReference type="Pfam" id="PF01326">
    <property type="entry name" value="PPDK_N"/>
    <property type="match status" value="1"/>
</dbReference>
<accession>A0A098S2V1</accession>
<gene>
    <name evidence="3" type="ORF">IX84_23725</name>
</gene>
<dbReference type="GO" id="GO:0016301">
    <property type="term" value="F:kinase activity"/>
    <property type="evidence" value="ECO:0007669"/>
    <property type="project" value="InterPro"/>
</dbReference>
<reference evidence="3 4" key="1">
    <citation type="journal article" date="2014" name="Int. J. Syst. Evol. Microbiol.">
        <title>Phaeodactylibacter xiamenensis gen. nov., sp. nov., a member of the family Saprospiraceae isolated from the marine alga Phaeodactylum tricornutum.</title>
        <authorList>
            <person name="Chen Z.Jr."/>
            <person name="Lei X."/>
            <person name="Lai Q."/>
            <person name="Li Y."/>
            <person name="Zhang B."/>
            <person name="Zhang J."/>
            <person name="Zhang H."/>
            <person name="Yang L."/>
            <person name="Zheng W."/>
            <person name="Tian Y."/>
            <person name="Yu Z."/>
            <person name="Xu H.Jr."/>
            <person name="Zheng T."/>
        </authorList>
    </citation>
    <scope>NUCLEOTIDE SEQUENCE [LARGE SCALE GENOMIC DNA]</scope>
    <source>
        <strain evidence="3 4">KD52</strain>
    </source>
</reference>